<dbReference type="AlphaFoldDB" id="A0A4Y4DR57"/>
<name>A0A4Y4DR57_GLUUR</name>
<feature type="region of interest" description="Disordered" evidence="5">
    <location>
        <begin position="546"/>
        <end position="570"/>
    </location>
</feature>
<dbReference type="GO" id="GO:0006633">
    <property type="term" value="P:fatty acid biosynthetic process"/>
    <property type="evidence" value="ECO:0007669"/>
    <property type="project" value="TreeGrafter"/>
</dbReference>
<dbReference type="GO" id="GO:0016405">
    <property type="term" value="F:CoA-ligase activity"/>
    <property type="evidence" value="ECO:0007669"/>
    <property type="project" value="UniProtKB-ARBA"/>
</dbReference>
<evidence type="ECO:0000256" key="4">
    <source>
        <dbReference type="ARBA" id="ARBA00022840"/>
    </source>
</evidence>
<dbReference type="InterPro" id="IPR025110">
    <property type="entry name" value="AMP-bd_C"/>
</dbReference>
<protein>
    <submittedName>
        <fullName evidence="8">Acetyl-CoA synthetase</fullName>
    </submittedName>
</protein>
<evidence type="ECO:0000259" key="6">
    <source>
        <dbReference type="Pfam" id="PF00501"/>
    </source>
</evidence>
<keyword evidence="9" id="KW-1185">Reference proteome</keyword>
<dbReference type="Gene3D" id="3.40.50.12780">
    <property type="entry name" value="N-terminal domain of ligase-like"/>
    <property type="match status" value="1"/>
</dbReference>
<dbReference type="GO" id="GO:0006637">
    <property type="term" value="P:acyl-CoA metabolic process"/>
    <property type="evidence" value="ECO:0007669"/>
    <property type="project" value="TreeGrafter"/>
</dbReference>
<evidence type="ECO:0000256" key="1">
    <source>
        <dbReference type="ARBA" id="ARBA00006432"/>
    </source>
</evidence>
<evidence type="ECO:0000259" key="7">
    <source>
        <dbReference type="Pfam" id="PF13193"/>
    </source>
</evidence>
<dbReference type="SUPFAM" id="SSF56801">
    <property type="entry name" value="Acetyl-CoA synthetase-like"/>
    <property type="match status" value="1"/>
</dbReference>
<dbReference type="PANTHER" id="PTHR43605:SF10">
    <property type="entry name" value="ACYL-COA SYNTHETASE MEDIUM CHAIN FAMILY MEMBER 3"/>
    <property type="match status" value="1"/>
</dbReference>
<dbReference type="PROSITE" id="PS00455">
    <property type="entry name" value="AMP_BINDING"/>
    <property type="match status" value="1"/>
</dbReference>
<organism evidence="8 9">
    <name type="scientific">Glutamicibacter uratoxydans</name>
    <name type="common">Arthrobacter uratoxydans</name>
    <dbReference type="NCBI Taxonomy" id="43667"/>
    <lineage>
        <taxon>Bacteria</taxon>
        <taxon>Bacillati</taxon>
        <taxon>Actinomycetota</taxon>
        <taxon>Actinomycetes</taxon>
        <taxon>Micrococcales</taxon>
        <taxon>Micrococcaceae</taxon>
        <taxon>Glutamicibacter</taxon>
    </lineage>
</organism>
<reference evidence="8 9" key="1">
    <citation type="submission" date="2019-06" db="EMBL/GenBank/DDBJ databases">
        <title>Whole genome shotgun sequence of Glutamicibacter uratoxydans NBRC 15515.</title>
        <authorList>
            <person name="Hosoyama A."/>
            <person name="Uohara A."/>
            <person name="Ohji S."/>
            <person name="Ichikawa N."/>
        </authorList>
    </citation>
    <scope>NUCLEOTIDE SEQUENCE [LARGE SCALE GENOMIC DNA]</scope>
    <source>
        <strain evidence="8 9">NBRC 15515</strain>
    </source>
</reference>
<dbReference type="InterPro" id="IPR042099">
    <property type="entry name" value="ANL_N_sf"/>
</dbReference>
<keyword evidence="2" id="KW-0436">Ligase</keyword>
<dbReference type="GO" id="GO:0015645">
    <property type="term" value="F:fatty acid ligase activity"/>
    <property type="evidence" value="ECO:0007669"/>
    <property type="project" value="TreeGrafter"/>
</dbReference>
<sequence>MNNTEKFRAARDVLLKFREDYSSARKEFSWPLFDNFNFAYDWFDAIAADPQRADTPALILTEPDGTSARYTWAQLSARSTQVARWLSDNGLKRGDGMIVMLGNEIALWEVMLAGMKLGAVIIPSTTQLTSADLSDRITRGKARWVITSSEQVAKFEQVPGEYTIVQVGGQAADGVLSFEDSRTAEISFSLDTPTAADETMLLYFTSGTTSKAKLVQHSHTSYPVGHLATMYWIGLEPGDVHLNIASPGWGKHAWSNFFGPWIAEATVFVYNYERFDAVALMNQMDLEHVTSFCAPPTVWRYLIQADLGALKTPPHKLVSAGEPLNAEVISQVRSAWGQVIRDGYGQTETTAQIGNPPGEEIKVGAMGKPLPGYELELRNPSTGQVAEVGEICLRLDPAPVGLMKGYFEDQAKTDEAMRDGVYHTGDIAQRDEEGVLTYVGRADDVFKSSDYRLSPFELESVVMEHPAVAEVAVVPSPDPLKLSVPKAFVVLAPGFEAGEEVAESILKYSREHLAPYKRIRRLEFTELPKTISGKIRRVELRLAEGEQHAKGQVPPREYRDTDFPRLKSEG</sequence>
<keyword evidence="4" id="KW-0067">ATP-binding</keyword>
<feature type="domain" description="AMP-binding enzyme C-terminal" evidence="7">
    <location>
        <begin position="457"/>
        <end position="534"/>
    </location>
</feature>
<dbReference type="FunFam" id="3.30.300.30:FF:000028">
    <property type="entry name" value="AMP-dependent synthetase"/>
    <property type="match status" value="1"/>
</dbReference>
<dbReference type="InterPro" id="IPR020845">
    <property type="entry name" value="AMP-binding_CS"/>
</dbReference>
<feature type="compositionally biased region" description="Basic and acidic residues" evidence="5">
    <location>
        <begin position="556"/>
        <end position="570"/>
    </location>
</feature>
<keyword evidence="3" id="KW-0547">Nucleotide-binding</keyword>
<proteinExistence type="inferred from homology"/>
<dbReference type="GO" id="GO:0004321">
    <property type="term" value="F:fatty-acyl-CoA synthase activity"/>
    <property type="evidence" value="ECO:0007669"/>
    <property type="project" value="TreeGrafter"/>
</dbReference>
<comment type="similarity">
    <text evidence="1">Belongs to the ATP-dependent AMP-binding enzyme family.</text>
</comment>
<accession>A0A4Y4DR57</accession>
<gene>
    <name evidence="8" type="primary">acs_3</name>
    <name evidence="8" type="ORF">AUR04nite_33540</name>
</gene>
<evidence type="ECO:0000256" key="5">
    <source>
        <dbReference type="SAM" id="MobiDB-lite"/>
    </source>
</evidence>
<dbReference type="PANTHER" id="PTHR43605">
    <property type="entry name" value="ACYL-COENZYME A SYNTHETASE"/>
    <property type="match status" value="1"/>
</dbReference>
<evidence type="ECO:0000313" key="9">
    <source>
        <dbReference type="Proteomes" id="UP000316612"/>
    </source>
</evidence>
<dbReference type="Pfam" id="PF00501">
    <property type="entry name" value="AMP-binding"/>
    <property type="match status" value="1"/>
</dbReference>
<dbReference type="EMBL" id="BJNY01000028">
    <property type="protein sequence ID" value="GED07822.1"/>
    <property type="molecule type" value="Genomic_DNA"/>
</dbReference>
<dbReference type="Pfam" id="PF13193">
    <property type="entry name" value="AMP-binding_C"/>
    <property type="match status" value="1"/>
</dbReference>
<dbReference type="OrthoDB" id="9803968at2"/>
<evidence type="ECO:0000256" key="3">
    <source>
        <dbReference type="ARBA" id="ARBA00022741"/>
    </source>
</evidence>
<evidence type="ECO:0000313" key="8">
    <source>
        <dbReference type="EMBL" id="GED07822.1"/>
    </source>
</evidence>
<dbReference type="Gene3D" id="3.30.300.30">
    <property type="match status" value="1"/>
</dbReference>
<dbReference type="Proteomes" id="UP000316612">
    <property type="component" value="Unassembled WGS sequence"/>
</dbReference>
<feature type="domain" description="AMP-dependent synthetase/ligase" evidence="6">
    <location>
        <begin position="51"/>
        <end position="407"/>
    </location>
</feature>
<comment type="caution">
    <text evidence="8">The sequence shown here is derived from an EMBL/GenBank/DDBJ whole genome shotgun (WGS) entry which is preliminary data.</text>
</comment>
<dbReference type="RefSeq" id="WP_141367313.1">
    <property type="nucleotide sequence ID" value="NZ_BAAAJL010000007.1"/>
</dbReference>
<evidence type="ECO:0000256" key="2">
    <source>
        <dbReference type="ARBA" id="ARBA00022598"/>
    </source>
</evidence>
<dbReference type="InterPro" id="IPR045851">
    <property type="entry name" value="AMP-bd_C_sf"/>
</dbReference>
<dbReference type="GO" id="GO:0005524">
    <property type="term" value="F:ATP binding"/>
    <property type="evidence" value="ECO:0007669"/>
    <property type="project" value="UniProtKB-KW"/>
</dbReference>
<dbReference type="InterPro" id="IPR000873">
    <property type="entry name" value="AMP-dep_synth/lig_dom"/>
</dbReference>
<dbReference type="InterPro" id="IPR051087">
    <property type="entry name" value="Mitochondrial_ACSM"/>
</dbReference>